<evidence type="ECO:0000256" key="1">
    <source>
        <dbReference type="ARBA" id="ARBA00004328"/>
    </source>
</evidence>
<name>A0A345C2I6_9BACI</name>
<protein>
    <submittedName>
        <fullName evidence="4">Phage major capsid protein</fullName>
    </submittedName>
</protein>
<dbReference type="Gene3D" id="3.30.2400.10">
    <property type="entry name" value="Major capsid protein gp5"/>
    <property type="match status" value="1"/>
</dbReference>
<dbReference type="Gene3D" id="3.30.2320.10">
    <property type="entry name" value="hypothetical protein PF0899 domain"/>
    <property type="match status" value="1"/>
</dbReference>
<evidence type="ECO:0000256" key="2">
    <source>
        <dbReference type="SAM" id="MobiDB-lite"/>
    </source>
</evidence>
<dbReference type="KEGG" id="rue:DT065_16450"/>
<dbReference type="Proteomes" id="UP000252100">
    <property type="component" value="Chromosome"/>
</dbReference>
<evidence type="ECO:0000259" key="3">
    <source>
        <dbReference type="Pfam" id="PF05065"/>
    </source>
</evidence>
<feature type="domain" description="Phage capsid-like C-terminal" evidence="3">
    <location>
        <begin position="139"/>
        <end position="401"/>
    </location>
</feature>
<keyword evidence="5" id="KW-1185">Reference proteome</keyword>
<dbReference type="AlphaFoldDB" id="A0A345C2I6"/>
<dbReference type="SUPFAM" id="SSF56563">
    <property type="entry name" value="Major capsid protein gp5"/>
    <property type="match status" value="1"/>
</dbReference>
<feature type="region of interest" description="Disordered" evidence="2">
    <location>
        <begin position="55"/>
        <end position="83"/>
    </location>
</feature>
<evidence type="ECO:0000313" key="4">
    <source>
        <dbReference type="EMBL" id="AXF57417.1"/>
    </source>
</evidence>
<dbReference type="OrthoDB" id="1887172at2"/>
<organism evidence="4 5">
    <name type="scientific">Salicibibacter kimchii</name>
    <dbReference type="NCBI Taxonomy" id="2099786"/>
    <lineage>
        <taxon>Bacteria</taxon>
        <taxon>Bacillati</taxon>
        <taxon>Bacillota</taxon>
        <taxon>Bacilli</taxon>
        <taxon>Bacillales</taxon>
        <taxon>Bacillaceae</taxon>
        <taxon>Salicibibacter</taxon>
    </lineage>
</organism>
<feature type="compositionally biased region" description="Polar residues" evidence="2">
    <location>
        <begin position="66"/>
        <end position="83"/>
    </location>
</feature>
<proteinExistence type="predicted"/>
<evidence type="ECO:0000313" key="5">
    <source>
        <dbReference type="Proteomes" id="UP000252100"/>
    </source>
</evidence>
<dbReference type="InterPro" id="IPR024455">
    <property type="entry name" value="Phage_capsid"/>
</dbReference>
<sequence length="409" mass="44922">MFKTVQEAFNHYRNHSLQDMEKRAADIKGIIDTDPDADVASINIEIEGLNQAMANHQDRQPDNDQRSQFNPITGRSFNQDKQVPTENIFGSAEYRSAFYKNMLGQKLSDIETRTFNKAMEIQDAERREDAFNTTTNSAAVLPTQTLNEVVKKARTMGGLIAHARNFNIPTNISVPIGTPTSKAQWHTEGEQVDSERLTTAAVSFAGYEIIKVFSISAAAKKMSVQAFESYMIDELTNCVMETIADALVNGSGNGQGTGLDTGISWNDENSLDFSGEYTDFTKALATLKRGYGAGAKFAMSNATLYNKVYSLVDANGRPIFIADPKNESIGYILGKEVVIDDNIDDNTIILGNFNYMGYNIPQGLMIEVSRESSFKSGLVDYRAMAIADTKPLVHEAFVKLSGNGDGAEA</sequence>
<reference evidence="4 5" key="1">
    <citation type="journal article" date="2018" name="J. Microbiol.">
        <title>Salicibibacter kimchii gen. nov., sp. nov., a moderately halophilic and alkalitolerant bacterium in the family Bacillaceae, isolated from kimchi.</title>
        <authorList>
            <person name="Jang J.Y."/>
            <person name="Oh Y.J."/>
            <person name="Lim S.K."/>
            <person name="Park H.K."/>
            <person name="Lee C."/>
            <person name="Kim J.Y."/>
            <person name="Lee M.A."/>
            <person name="Choi H.J."/>
        </authorList>
    </citation>
    <scope>NUCLEOTIDE SEQUENCE [LARGE SCALE GENOMIC DNA]</scope>
    <source>
        <strain evidence="4 5">NKC1-1</strain>
    </source>
</reference>
<feature type="compositionally biased region" description="Basic and acidic residues" evidence="2">
    <location>
        <begin position="56"/>
        <end position="65"/>
    </location>
</feature>
<dbReference type="RefSeq" id="WP_114375223.1">
    <property type="nucleotide sequence ID" value="NZ_CP031092.1"/>
</dbReference>
<dbReference type="InterPro" id="IPR054612">
    <property type="entry name" value="Phage_capsid-like_C"/>
</dbReference>
<dbReference type="EMBL" id="CP031092">
    <property type="protein sequence ID" value="AXF57417.1"/>
    <property type="molecule type" value="Genomic_DNA"/>
</dbReference>
<accession>A0A345C2I6</accession>
<dbReference type="Pfam" id="PF05065">
    <property type="entry name" value="Phage_capsid"/>
    <property type="match status" value="1"/>
</dbReference>
<comment type="subcellular location">
    <subcellularLocation>
        <location evidence="1">Virion</location>
    </subcellularLocation>
</comment>
<dbReference type="NCBIfam" id="TIGR01554">
    <property type="entry name" value="major_cap_HK97"/>
    <property type="match status" value="1"/>
</dbReference>
<gene>
    <name evidence="4" type="ORF">DT065_16450</name>
</gene>